<accession>A0A6A6EBW3</accession>
<feature type="region of interest" description="Disordered" evidence="6">
    <location>
        <begin position="80"/>
        <end position="114"/>
    </location>
</feature>
<dbReference type="AlphaFoldDB" id="A0A6A6EBW3"/>
<dbReference type="GO" id="GO:0045122">
    <property type="term" value="P:aflatoxin biosynthetic process"/>
    <property type="evidence" value="ECO:0007669"/>
    <property type="project" value="InterPro"/>
</dbReference>
<dbReference type="InterPro" id="IPR013700">
    <property type="entry name" value="AflR"/>
</dbReference>
<evidence type="ECO:0000313" key="8">
    <source>
        <dbReference type="EMBL" id="KAF2189341.1"/>
    </source>
</evidence>
<dbReference type="PROSITE" id="PS00463">
    <property type="entry name" value="ZN2_CY6_FUNGAL_1"/>
    <property type="match status" value="1"/>
</dbReference>
<dbReference type="EMBL" id="ML994621">
    <property type="protein sequence ID" value="KAF2189341.1"/>
    <property type="molecule type" value="Genomic_DNA"/>
</dbReference>
<dbReference type="SUPFAM" id="SSF57701">
    <property type="entry name" value="Zn2/Cys6 DNA-binding domain"/>
    <property type="match status" value="1"/>
</dbReference>
<dbReference type="Proteomes" id="UP000800200">
    <property type="component" value="Unassembled WGS sequence"/>
</dbReference>
<dbReference type="CDD" id="cd00067">
    <property type="entry name" value="GAL4"/>
    <property type="match status" value="1"/>
</dbReference>
<feature type="region of interest" description="Disordered" evidence="6">
    <location>
        <begin position="1"/>
        <end position="39"/>
    </location>
</feature>
<dbReference type="PANTHER" id="PTHR31069">
    <property type="entry name" value="OLEATE-ACTIVATED TRANSCRIPTION FACTOR 1-RELATED"/>
    <property type="match status" value="1"/>
</dbReference>
<evidence type="ECO:0000256" key="6">
    <source>
        <dbReference type="SAM" id="MobiDB-lite"/>
    </source>
</evidence>
<proteinExistence type="predicted"/>
<organism evidence="8 9">
    <name type="scientific">Zopfia rhizophila CBS 207.26</name>
    <dbReference type="NCBI Taxonomy" id="1314779"/>
    <lineage>
        <taxon>Eukaryota</taxon>
        <taxon>Fungi</taxon>
        <taxon>Dikarya</taxon>
        <taxon>Ascomycota</taxon>
        <taxon>Pezizomycotina</taxon>
        <taxon>Dothideomycetes</taxon>
        <taxon>Dothideomycetes incertae sedis</taxon>
        <taxon>Zopfiaceae</taxon>
        <taxon>Zopfia</taxon>
    </lineage>
</organism>
<dbReference type="Pfam" id="PF08493">
    <property type="entry name" value="AflR"/>
    <property type="match status" value="1"/>
</dbReference>
<sequence>MSFTSSTSEWRSPLPLAQSPLQSTSKSTSAPAPKVAIPERKPKLRASCDACAASKVKCSKEHPSCARCTSNGTTCIYGLSRKHGKPGRVRKRNPDGTAKVPRQRSSPNSKEFNKFRVRAEPLLPDAETSNNTWTPAAEYDYQMSSNESYPSPTFSFMDDILNPQPTSPVDCRQTVEPELTFEDPFAKRESLQLHAPSPSDFQALKDFIGGGVVHPMDYSFNTVESFVPDQSEPPQSPMGSIGSNFNPLREGVAMPPSHCCYSLAHSTLESLHFPRSTSSSGSTPESTSTSDTSNTQSLDSVLSATKTAVQNILQLLSCPCSSDPHLAMLYSSIASKILTWYQIAAGLKTVTPPTPALTTASSPSLSSSRFSSSMSTPSASSAVGIKLQPLKIGAFEFDEQDQEALRRQVVLRELRKCGALVEALANWSTPEGEREHAEFLYDVLGAWLKSELFNTIRDVRGGEES</sequence>
<feature type="compositionally biased region" description="Polar residues" evidence="6">
    <location>
        <begin position="19"/>
        <end position="30"/>
    </location>
</feature>
<feature type="compositionally biased region" description="Basic residues" evidence="6">
    <location>
        <begin position="80"/>
        <end position="91"/>
    </location>
</feature>
<evidence type="ECO:0000256" key="2">
    <source>
        <dbReference type="ARBA" id="ARBA00023015"/>
    </source>
</evidence>
<dbReference type="Pfam" id="PF00172">
    <property type="entry name" value="Zn_clus"/>
    <property type="match status" value="1"/>
</dbReference>
<name>A0A6A6EBW3_9PEZI</name>
<evidence type="ECO:0000256" key="1">
    <source>
        <dbReference type="ARBA" id="ARBA00022723"/>
    </source>
</evidence>
<keyword evidence="5" id="KW-0539">Nucleus</keyword>
<dbReference type="GO" id="GO:0000981">
    <property type="term" value="F:DNA-binding transcription factor activity, RNA polymerase II-specific"/>
    <property type="evidence" value="ECO:0007669"/>
    <property type="project" value="InterPro"/>
</dbReference>
<dbReference type="OrthoDB" id="2328572at2759"/>
<feature type="compositionally biased region" description="Low complexity" evidence="6">
    <location>
        <begin position="356"/>
        <end position="379"/>
    </location>
</feature>
<dbReference type="GO" id="GO:0005634">
    <property type="term" value="C:nucleus"/>
    <property type="evidence" value="ECO:0007669"/>
    <property type="project" value="InterPro"/>
</dbReference>
<dbReference type="Gene3D" id="4.10.240.10">
    <property type="entry name" value="Zn(2)-C6 fungal-type DNA-binding domain"/>
    <property type="match status" value="1"/>
</dbReference>
<dbReference type="SMART" id="SM00066">
    <property type="entry name" value="GAL4"/>
    <property type="match status" value="1"/>
</dbReference>
<dbReference type="PANTHER" id="PTHR31069:SF31">
    <property type="entry name" value="MONODICTYPHENONE CLUSTER TRANSCRIPTION FACTOR-RELATED"/>
    <property type="match status" value="1"/>
</dbReference>
<dbReference type="GO" id="GO:0008270">
    <property type="term" value="F:zinc ion binding"/>
    <property type="evidence" value="ECO:0007669"/>
    <property type="project" value="InterPro"/>
</dbReference>
<gene>
    <name evidence="8" type="ORF">K469DRAFT_701981</name>
</gene>
<evidence type="ECO:0000259" key="7">
    <source>
        <dbReference type="PROSITE" id="PS50048"/>
    </source>
</evidence>
<feature type="compositionally biased region" description="Polar residues" evidence="6">
    <location>
        <begin position="1"/>
        <end position="10"/>
    </location>
</feature>
<feature type="region of interest" description="Disordered" evidence="6">
    <location>
        <begin position="272"/>
        <end position="298"/>
    </location>
</feature>
<keyword evidence="3" id="KW-0238">DNA-binding</keyword>
<dbReference type="PROSITE" id="PS50048">
    <property type="entry name" value="ZN2_CY6_FUNGAL_2"/>
    <property type="match status" value="1"/>
</dbReference>
<evidence type="ECO:0000256" key="4">
    <source>
        <dbReference type="ARBA" id="ARBA00023163"/>
    </source>
</evidence>
<dbReference type="GO" id="GO:0003677">
    <property type="term" value="F:DNA binding"/>
    <property type="evidence" value="ECO:0007669"/>
    <property type="project" value="UniProtKB-KW"/>
</dbReference>
<dbReference type="InterPro" id="IPR001138">
    <property type="entry name" value="Zn2Cys6_DnaBD"/>
</dbReference>
<dbReference type="InterPro" id="IPR036864">
    <property type="entry name" value="Zn2-C6_fun-type_DNA-bd_sf"/>
</dbReference>
<feature type="region of interest" description="Disordered" evidence="6">
    <location>
        <begin position="352"/>
        <end position="379"/>
    </location>
</feature>
<keyword evidence="9" id="KW-1185">Reference proteome</keyword>
<keyword evidence="2" id="KW-0805">Transcription regulation</keyword>
<feature type="domain" description="Zn(2)-C6 fungal-type" evidence="7">
    <location>
        <begin position="47"/>
        <end position="77"/>
    </location>
</feature>
<keyword evidence="4" id="KW-0804">Transcription</keyword>
<evidence type="ECO:0000256" key="5">
    <source>
        <dbReference type="ARBA" id="ARBA00023242"/>
    </source>
</evidence>
<evidence type="ECO:0000313" key="9">
    <source>
        <dbReference type="Proteomes" id="UP000800200"/>
    </source>
</evidence>
<dbReference type="InterPro" id="IPR050675">
    <property type="entry name" value="OAF3"/>
</dbReference>
<keyword evidence="1" id="KW-0479">Metal-binding</keyword>
<feature type="compositionally biased region" description="Low complexity" evidence="6">
    <location>
        <begin position="276"/>
        <end position="298"/>
    </location>
</feature>
<dbReference type="PRINTS" id="PR00755">
    <property type="entry name" value="AFLATOXINBRP"/>
</dbReference>
<protein>
    <recommendedName>
        <fullName evidence="7">Zn(2)-C6 fungal-type domain-containing protein</fullName>
    </recommendedName>
</protein>
<evidence type="ECO:0000256" key="3">
    <source>
        <dbReference type="ARBA" id="ARBA00023125"/>
    </source>
</evidence>
<reference evidence="8" key="1">
    <citation type="journal article" date="2020" name="Stud. Mycol.">
        <title>101 Dothideomycetes genomes: a test case for predicting lifestyles and emergence of pathogens.</title>
        <authorList>
            <person name="Haridas S."/>
            <person name="Albert R."/>
            <person name="Binder M."/>
            <person name="Bloem J."/>
            <person name="Labutti K."/>
            <person name="Salamov A."/>
            <person name="Andreopoulos B."/>
            <person name="Baker S."/>
            <person name="Barry K."/>
            <person name="Bills G."/>
            <person name="Bluhm B."/>
            <person name="Cannon C."/>
            <person name="Castanera R."/>
            <person name="Culley D."/>
            <person name="Daum C."/>
            <person name="Ezra D."/>
            <person name="Gonzalez J."/>
            <person name="Henrissat B."/>
            <person name="Kuo A."/>
            <person name="Liang C."/>
            <person name="Lipzen A."/>
            <person name="Lutzoni F."/>
            <person name="Magnuson J."/>
            <person name="Mondo S."/>
            <person name="Nolan M."/>
            <person name="Ohm R."/>
            <person name="Pangilinan J."/>
            <person name="Park H.-J."/>
            <person name="Ramirez L."/>
            <person name="Alfaro M."/>
            <person name="Sun H."/>
            <person name="Tritt A."/>
            <person name="Yoshinaga Y."/>
            <person name="Zwiers L.-H."/>
            <person name="Turgeon B."/>
            <person name="Goodwin S."/>
            <person name="Spatafora J."/>
            <person name="Crous P."/>
            <person name="Grigoriev I."/>
        </authorList>
    </citation>
    <scope>NUCLEOTIDE SEQUENCE</scope>
    <source>
        <strain evidence="8">CBS 207.26</strain>
    </source>
</reference>